<keyword evidence="3" id="KW-0812">Transmembrane</keyword>
<dbReference type="Gene3D" id="1.20.1250.20">
    <property type="entry name" value="MFS general substrate transporter like domains"/>
    <property type="match status" value="2"/>
</dbReference>
<gene>
    <name evidence="4" type="ORF">EV356DRAFT_525297</name>
</gene>
<protein>
    <submittedName>
        <fullName evidence="4">MFS general substrate transporter</fullName>
    </submittedName>
</protein>
<dbReference type="EMBL" id="ML991817">
    <property type="protein sequence ID" value="KAF2232286.1"/>
    <property type="molecule type" value="Genomic_DNA"/>
</dbReference>
<dbReference type="OrthoDB" id="6499973at2759"/>
<evidence type="ECO:0000256" key="1">
    <source>
        <dbReference type="ARBA" id="ARBA00004141"/>
    </source>
</evidence>
<evidence type="ECO:0000313" key="4">
    <source>
        <dbReference type="EMBL" id="KAF2232286.1"/>
    </source>
</evidence>
<reference evidence="4" key="1">
    <citation type="journal article" date="2020" name="Stud. Mycol.">
        <title>101 Dothideomycetes genomes: a test case for predicting lifestyles and emergence of pathogens.</title>
        <authorList>
            <person name="Haridas S."/>
            <person name="Albert R."/>
            <person name="Binder M."/>
            <person name="Bloem J."/>
            <person name="Labutti K."/>
            <person name="Salamov A."/>
            <person name="Andreopoulos B."/>
            <person name="Baker S."/>
            <person name="Barry K."/>
            <person name="Bills G."/>
            <person name="Bluhm B."/>
            <person name="Cannon C."/>
            <person name="Castanera R."/>
            <person name="Culley D."/>
            <person name="Daum C."/>
            <person name="Ezra D."/>
            <person name="Gonzalez J."/>
            <person name="Henrissat B."/>
            <person name="Kuo A."/>
            <person name="Liang C."/>
            <person name="Lipzen A."/>
            <person name="Lutzoni F."/>
            <person name="Magnuson J."/>
            <person name="Mondo S."/>
            <person name="Nolan M."/>
            <person name="Ohm R."/>
            <person name="Pangilinan J."/>
            <person name="Park H.-J."/>
            <person name="Ramirez L."/>
            <person name="Alfaro M."/>
            <person name="Sun H."/>
            <person name="Tritt A."/>
            <person name="Yoshinaga Y."/>
            <person name="Zwiers L.-H."/>
            <person name="Turgeon B."/>
            <person name="Goodwin S."/>
            <person name="Spatafora J."/>
            <person name="Crous P."/>
            <person name="Grigoriev I."/>
        </authorList>
    </citation>
    <scope>NUCLEOTIDE SEQUENCE</scope>
    <source>
        <strain evidence="4">Tuck. ex Michener</strain>
    </source>
</reference>
<dbReference type="AlphaFoldDB" id="A0A6A6H2G9"/>
<evidence type="ECO:0000313" key="5">
    <source>
        <dbReference type="Proteomes" id="UP000800092"/>
    </source>
</evidence>
<feature type="transmembrane region" description="Helical" evidence="3">
    <location>
        <begin position="106"/>
        <end position="125"/>
    </location>
</feature>
<feature type="transmembrane region" description="Helical" evidence="3">
    <location>
        <begin position="341"/>
        <end position="362"/>
    </location>
</feature>
<dbReference type="GO" id="GO:0022857">
    <property type="term" value="F:transmembrane transporter activity"/>
    <property type="evidence" value="ECO:0007669"/>
    <property type="project" value="InterPro"/>
</dbReference>
<dbReference type="SUPFAM" id="SSF103473">
    <property type="entry name" value="MFS general substrate transporter"/>
    <property type="match status" value="1"/>
</dbReference>
<comment type="similarity">
    <text evidence="2">Belongs to the major facilitator superfamily. Monocarboxylate porter (TC 2.A.1.13) family.</text>
</comment>
<dbReference type="PANTHER" id="PTHR11360:SF130">
    <property type="entry name" value="MAJOR FACILITATOR SUPERFAMILY (MFS) PROFILE DOMAIN-CONTAINING PROTEIN-RELATED"/>
    <property type="match status" value="1"/>
</dbReference>
<feature type="transmembrane region" description="Helical" evidence="3">
    <location>
        <begin position="169"/>
        <end position="189"/>
    </location>
</feature>
<keyword evidence="5" id="KW-1185">Reference proteome</keyword>
<dbReference type="PANTHER" id="PTHR11360">
    <property type="entry name" value="MONOCARBOXYLATE TRANSPORTER"/>
    <property type="match status" value="1"/>
</dbReference>
<feature type="transmembrane region" description="Helical" evidence="3">
    <location>
        <begin position="277"/>
        <end position="298"/>
    </location>
</feature>
<feature type="transmembrane region" description="Helical" evidence="3">
    <location>
        <begin position="374"/>
        <end position="393"/>
    </location>
</feature>
<feature type="transmembrane region" description="Helical" evidence="3">
    <location>
        <begin position="51"/>
        <end position="69"/>
    </location>
</feature>
<feature type="transmembrane region" description="Helical" evidence="3">
    <location>
        <begin position="137"/>
        <end position="157"/>
    </location>
</feature>
<keyword evidence="3" id="KW-1133">Transmembrane helix</keyword>
<dbReference type="Proteomes" id="UP000800092">
    <property type="component" value="Unassembled WGS sequence"/>
</dbReference>
<keyword evidence="3" id="KW-0472">Membrane</keyword>
<comment type="subcellular location">
    <subcellularLocation>
        <location evidence="1">Membrane</location>
        <topology evidence="1">Multi-pass membrane protein</topology>
    </subcellularLocation>
</comment>
<dbReference type="InterPro" id="IPR011701">
    <property type="entry name" value="MFS"/>
</dbReference>
<feature type="transmembrane region" description="Helical" evidence="3">
    <location>
        <begin position="304"/>
        <end position="329"/>
    </location>
</feature>
<organism evidence="4 5">
    <name type="scientific">Viridothelium virens</name>
    <name type="common">Speckled blister lichen</name>
    <name type="synonym">Trypethelium virens</name>
    <dbReference type="NCBI Taxonomy" id="1048519"/>
    <lineage>
        <taxon>Eukaryota</taxon>
        <taxon>Fungi</taxon>
        <taxon>Dikarya</taxon>
        <taxon>Ascomycota</taxon>
        <taxon>Pezizomycotina</taxon>
        <taxon>Dothideomycetes</taxon>
        <taxon>Dothideomycetes incertae sedis</taxon>
        <taxon>Trypetheliales</taxon>
        <taxon>Trypetheliaceae</taxon>
        <taxon>Viridothelium</taxon>
    </lineage>
</organism>
<dbReference type="InterPro" id="IPR036259">
    <property type="entry name" value="MFS_trans_sf"/>
</dbReference>
<feature type="transmembrane region" description="Helical" evidence="3">
    <location>
        <begin position="210"/>
        <end position="233"/>
    </location>
</feature>
<dbReference type="GO" id="GO:0016020">
    <property type="term" value="C:membrane"/>
    <property type="evidence" value="ECO:0007669"/>
    <property type="project" value="UniProtKB-SubCell"/>
</dbReference>
<feature type="transmembrane region" description="Helical" evidence="3">
    <location>
        <begin position="12"/>
        <end position="36"/>
    </location>
</feature>
<evidence type="ECO:0000256" key="2">
    <source>
        <dbReference type="ARBA" id="ARBA00006727"/>
    </source>
</evidence>
<sequence>MATEIGYGGTTAWLQVLACHLVCFVTWGLITSYGIFQSHYEETMTRTPSEISWIGTMQIFMLLLVGTISGRASDAGLAHEAVLLGSVLVVLGLFMTSLSTQYYQLFLSQGICIGLGMGTLYMPALSVASSYFKEKKSFAVALTSSGAGSGGLVYPAMVQQLLPRVGFGWTLRSMAFVTLALAIAINLLLRVRVPPRRSGSLIDWRAFTEIPYVFFGIGFFLIYWAVYFAFYYIDTYGHKYAGFTSLDSINILLISNGLGIPGRILPGYIAAHWCGPLNTAIPTATLVAVILYCWIALGSSSSGLYVYAAVYGLVASAIQALFAVSLAALTDDLSRLGTRMGMIFSFVAFASLTGSPVAGALINADGGRYVGAQIWAATSMACGAVALLVARIARTGLILNTKI</sequence>
<dbReference type="InterPro" id="IPR050327">
    <property type="entry name" value="Proton-linked_MCT"/>
</dbReference>
<proteinExistence type="inferred from homology"/>
<evidence type="ECO:0000256" key="3">
    <source>
        <dbReference type="SAM" id="Phobius"/>
    </source>
</evidence>
<feature type="transmembrane region" description="Helical" evidence="3">
    <location>
        <begin position="245"/>
        <end position="265"/>
    </location>
</feature>
<name>A0A6A6H2G9_VIRVR</name>
<feature type="transmembrane region" description="Helical" evidence="3">
    <location>
        <begin position="81"/>
        <end position="100"/>
    </location>
</feature>
<accession>A0A6A6H2G9</accession>
<dbReference type="Pfam" id="PF07690">
    <property type="entry name" value="MFS_1"/>
    <property type="match status" value="1"/>
</dbReference>